<dbReference type="SMART" id="SM00091">
    <property type="entry name" value="PAS"/>
    <property type="match status" value="1"/>
</dbReference>
<dbReference type="InterPro" id="IPR035965">
    <property type="entry name" value="PAS-like_dom_sf"/>
</dbReference>
<dbReference type="Pfam" id="PF07714">
    <property type="entry name" value="PK_Tyr_Ser-Thr"/>
    <property type="match status" value="1"/>
</dbReference>
<organism evidence="8 9">
    <name type="scientific">Papaver somniferum</name>
    <name type="common">Opium poppy</name>
    <dbReference type="NCBI Taxonomy" id="3469"/>
    <lineage>
        <taxon>Eukaryota</taxon>
        <taxon>Viridiplantae</taxon>
        <taxon>Streptophyta</taxon>
        <taxon>Embryophyta</taxon>
        <taxon>Tracheophyta</taxon>
        <taxon>Spermatophyta</taxon>
        <taxon>Magnoliopsida</taxon>
        <taxon>Ranunculales</taxon>
        <taxon>Papaveraceae</taxon>
        <taxon>Papaveroideae</taxon>
        <taxon>Papaver</taxon>
    </lineage>
</organism>
<dbReference type="STRING" id="3469.A0A4Y7JQK4"/>
<dbReference type="InterPro" id="IPR000719">
    <property type="entry name" value="Prot_kinase_dom"/>
</dbReference>
<reference evidence="8 9" key="1">
    <citation type="journal article" date="2018" name="Science">
        <title>The opium poppy genome and morphinan production.</title>
        <authorList>
            <person name="Guo L."/>
            <person name="Winzer T."/>
            <person name="Yang X."/>
            <person name="Li Y."/>
            <person name="Ning Z."/>
            <person name="He Z."/>
            <person name="Teodor R."/>
            <person name="Lu Y."/>
            <person name="Bowser T.A."/>
            <person name="Graham I.A."/>
            <person name="Ye K."/>
        </authorList>
    </citation>
    <scope>NUCLEOTIDE SEQUENCE [LARGE SCALE GENOMIC DNA]</scope>
    <source>
        <strain evidence="9">cv. HN1</strain>
        <tissue evidence="8">Leaves</tissue>
    </source>
</reference>
<dbReference type="GO" id="GO:0009881">
    <property type="term" value="F:photoreceptor activity"/>
    <property type="evidence" value="ECO:0007669"/>
    <property type="project" value="UniProtKB-KW"/>
</dbReference>
<feature type="domain" description="Protein kinase" evidence="6">
    <location>
        <begin position="90"/>
        <end position="526"/>
    </location>
</feature>
<dbReference type="GO" id="GO:0005524">
    <property type="term" value="F:ATP binding"/>
    <property type="evidence" value="ECO:0007669"/>
    <property type="project" value="InterPro"/>
</dbReference>
<dbReference type="InterPro" id="IPR011009">
    <property type="entry name" value="Kinase-like_dom_sf"/>
</dbReference>
<name>A0A4Y7JQK4_PAPSO</name>
<evidence type="ECO:0000256" key="1">
    <source>
        <dbReference type="ARBA" id="ARBA00022543"/>
    </source>
</evidence>
<dbReference type="Pfam" id="PF00989">
    <property type="entry name" value="PAS"/>
    <property type="match status" value="1"/>
</dbReference>
<dbReference type="EMBL" id="CM010719">
    <property type="protein sequence ID" value="RZC62241.1"/>
    <property type="molecule type" value="Genomic_DNA"/>
</dbReference>
<dbReference type="PANTHER" id="PTHR44329">
    <property type="entry name" value="SERINE/THREONINE-PROTEIN KINASE TNNI3K-RELATED"/>
    <property type="match status" value="1"/>
</dbReference>
<dbReference type="InterPro" id="IPR008271">
    <property type="entry name" value="Ser/Thr_kinase_AS"/>
</dbReference>
<dbReference type="InterPro" id="IPR013767">
    <property type="entry name" value="PAS_fold"/>
</dbReference>
<evidence type="ECO:0000313" key="8">
    <source>
        <dbReference type="EMBL" id="RZC62241.1"/>
    </source>
</evidence>
<dbReference type="SUPFAM" id="SSF55785">
    <property type="entry name" value="PYP-like sensor domain (PAS domain)"/>
    <property type="match status" value="1"/>
</dbReference>
<dbReference type="PROSITE" id="PS50112">
    <property type="entry name" value="PAS"/>
    <property type="match status" value="1"/>
</dbReference>
<dbReference type="SMART" id="SM00220">
    <property type="entry name" value="S_TKc"/>
    <property type="match status" value="1"/>
</dbReference>
<dbReference type="PANTHER" id="PTHR44329:SF47">
    <property type="entry name" value="SERINE_THREONINE-PROTEIN KINASE ROCO5-RELATED"/>
    <property type="match status" value="1"/>
</dbReference>
<dbReference type="AlphaFoldDB" id="A0A4Y7JQK4"/>
<keyword evidence="4" id="KW-0675">Receptor</keyword>
<dbReference type="Gene3D" id="3.30.450.20">
    <property type="entry name" value="PAS domain"/>
    <property type="match status" value="1"/>
</dbReference>
<evidence type="ECO:0000313" key="9">
    <source>
        <dbReference type="Proteomes" id="UP000316621"/>
    </source>
</evidence>
<dbReference type="PROSITE" id="PS50011">
    <property type="entry name" value="PROTEIN_KINASE_DOM"/>
    <property type="match status" value="1"/>
</dbReference>
<dbReference type="InterPro" id="IPR000014">
    <property type="entry name" value="PAS"/>
</dbReference>
<feature type="domain" description="PAS" evidence="7">
    <location>
        <begin position="53"/>
        <end position="124"/>
    </location>
</feature>
<dbReference type="CDD" id="cd00130">
    <property type="entry name" value="PAS"/>
    <property type="match status" value="1"/>
</dbReference>
<evidence type="ECO:0000256" key="4">
    <source>
        <dbReference type="ARBA" id="ARBA00023170"/>
    </source>
</evidence>
<gene>
    <name evidence="8" type="ORF">C5167_024015</name>
</gene>
<evidence type="ECO:0008006" key="10">
    <source>
        <dbReference type="Google" id="ProtNLM"/>
    </source>
</evidence>
<feature type="region of interest" description="Disordered" evidence="5">
    <location>
        <begin position="1"/>
        <end position="25"/>
    </location>
</feature>
<protein>
    <recommendedName>
        <fullName evidence="10">Protein kinase domain-containing protein</fullName>
    </recommendedName>
</protein>
<dbReference type="Gramene" id="RZC62241">
    <property type="protein sequence ID" value="RZC62241"/>
    <property type="gene ID" value="C5167_024015"/>
</dbReference>
<keyword evidence="1" id="KW-0600">Photoreceptor protein</keyword>
<sequence>MRTLATQVQSKVTEESRSSNPRKVGTGVRICKHSEISSLNVPNNPPRGSIDFMNKQYLDILQSMGQALHIVDQDGLIVYWNRAAEQIYGYSASEALGQNINGFIIEVQDINAANEILQRNASGENWTGFFPARNKQCRLFQVLATGAPLYDDSGTLVGIICVTIASESFEETLVPDSLGTKPLKDNSYPSSSWLHNGGLTTTKPDFDARHKPLKSITSWLIPKLIWRSKNKVCLKTKTLEAALSDHRVHPSLENIWPRNPFRNSSDGKDASKNGVYKMITSRVKGISWSWESQQIPQVAGGNEVSRSLSYSTNSDGTSSMGSRSSPRRNFYMETDYLNHDISLNNLTFGEQIGRGSCATVYHGLWCGTDCAIKVFLNFDYSEDLLMQHSFRQEARGMNYLHRHNPPIIHRDLKSSNLLVDKNWSVKWMAPEVIRNEPADEKSDVYSFGVVLWELATLKIPWNDLNPKQVIAAVGFMNQRNEIPKDTDPLWASLIESCWHRGSACQPKYRPTFEEVLEKLKAMLRHN</sequence>
<dbReference type="InterPro" id="IPR001245">
    <property type="entry name" value="Ser-Thr/Tyr_kinase_cat_dom"/>
</dbReference>
<keyword evidence="3" id="KW-0157">Chromophore</keyword>
<feature type="compositionally biased region" description="Low complexity" evidence="5">
    <location>
        <begin position="314"/>
        <end position="325"/>
    </location>
</feature>
<keyword evidence="9" id="KW-1185">Reference proteome</keyword>
<proteinExistence type="predicted"/>
<dbReference type="PROSITE" id="PS00108">
    <property type="entry name" value="PROTEIN_KINASE_ST"/>
    <property type="match status" value="1"/>
</dbReference>
<dbReference type="Proteomes" id="UP000316621">
    <property type="component" value="Chromosome 5"/>
</dbReference>
<feature type="compositionally biased region" description="Polar residues" evidence="5">
    <location>
        <begin position="1"/>
        <end position="11"/>
    </location>
</feature>
<evidence type="ECO:0000259" key="7">
    <source>
        <dbReference type="PROSITE" id="PS50112"/>
    </source>
</evidence>
<dbReference type="Gene3D" id="1.10.510.10">
    <property type="entry name" value="Transferase(Phosphotransferase) domain 1"/>
    <property type="match status" value="2"/>
</dbReference>
<evidence type="ECO:0000256" key="5">
    <source>
        <dbReference type="SAM" id="MobiDB-lite"/>
    </source>
</evidence>
<dbReference type="SUPFAM" id="SSF56112">
    <property type="entry name" value="Protein kinase-like (PK-like)"/>
    <property type="match status" value="1"/>
</dbReference>
<evidence type="ECO:0000259" key="6">
    <source>
        <dbReference type="PROSITE" id="PS50011"/>
    </source>
</evidence>
<dbReference type="GO" id="GO:0004674">
    <property type="term" value="F:protein serine/threonine kinase activity"/>
    <property type="evidence" value="ECO:0007669"/>
    <property type="project" value="TreeGrafter"/>
</dbReference>
<dbReference type="NCBIfam" id="TIGR00229">
    <property type="entry name" value="sensory_box"/>
    <property type="match status" value="1"/>
</dbReference>
<evidence type="ECO:0000256" key="3">
    <source>
        <dbReference type="ARBA" id="ARBA00022991"/>
    </source>
</evidence>
<dbReference type="GO" id="GO:0006355">
    <property type="term" value="P:regulation of DNA-templated transcription"/>
    <property type="evidence" value="ECO:0007669"/>
    <property type="project" value="InterPro"/>
</dbReference>
<feature type="region of interest" description="Disordered" evidence="5">
    <location>
        <begin position="306"/>
        <end position="325"/>
    </location>
</feature>
<dbReference type="InterPro" id="IPR051681">
    <property type="entry name" value="Ser/Thr_Kinases-Pseudokinases"/>
</dbReference>
<keyword evidence="2" id="KW-0716">Sensory transduction</keyword>
<accession>A0A4Y7JQK4</accession>
<evidence type="ECO:0000256" key="2">
    <source>
        <dbReference type="ARBA" id="ARBA00022606"/>
    </source>
</evidence>